<evidence type="ECO:0000313" key="3">
    <source>
        <dbReference type="Proteomes" id="UP000192356"/>
    </source>
</evidence>
<dbReference type="VEuPathDB" id="MicrosporidiaDB:HERIO_1832"/>
<dbReference type="EMBL" id="LTAI01000163">
    <property type="protein sequence ID" value="ORD99564.1"/>
    <property type="molecule type" value="Genomic_DNA"/>
</dbReference>
<name>A0A1X0Q8Y7_9MICR</name>
<gene>
    <name evidence="2" type="ORF">A0H76_637</name>
    <name evidence="1" type="ORF">HERIO_1832</name>
</gene>
<sequence length="62" mass="7418">MKINLNKFKDFSINIDFLPKRVGLGYNFIKSNINKEKLIKIKKKKTEVINEEESSELIKRYK</sequence>
<dbReference type="VEuPathDB" id="MicrosporidiaDB:A0H76_637"/>
<accession>A0A1X0Q8Y7</accession>
<dbReference type="Proteomes" id="UP000192356">
    <property type="component" value="Unassembled WGS sequence"/>
</dbReference>
<dbReference type="Proteomes" id="UP000192501">
    <property type="component" value="Unassembled WGS sequence"/>
</dbReference>
<proteinExistence type="predicted"/>
<protein>
    <submittedName>
        <fullName evidence="1">Uncharacterized protein</fullName>
    </submittedName>
</protein>
<dbReference type="EMBL" id="LVKB01000114">
    <property type="protein sequence ID" value="ORD96222.1"/>
    <property type="molecule type" value="Genomic_DNA"/>
</dbReference>
<organism evidence="1 3">
    <name type="scientific">Hepatospora eriocheir</name>
    <dbReference type="NCBI Taxonomy" id="1081669"/>
    <lineage>
        <taxon>Eukaryota</taxon>
        <taxon>Fungi</taxon>
        <taxon>Fungi incertae sedis</taxon>
        <taxon>Microsporidia</taxon>
        <taxon>Hepatosporidae</taxon>
        <taxon>Hepatospora</taxon>
    </lineage>
</organism>
<evidence type="ECO:0000313" key="1">
    <source>
        <dbReference type="EMBL" id="ORD96222.1"/>
    </source>
</evidence>
<evidence type="ECO:0000313" key="2">
    <source>
        <dbReference type="EMBL" id="ORD99564.1"/>
    </source>
</evidence>
<dbReference type="AlphaFoldDB" id="A0A1X0Q8Y7"/>
<keyword evidence="3" id="KW-1185">Reference proteome</keyword>
<reference evidence="3 4" key="1">
    <citation type="journal article" date="2017" name="Environ. Microbiol.">
        <title>Decay of the glycolytic pathway and adaptation to intranuclear parasitism within Enterocytozoonidae microsporidia.</title>
        <authorList>
            <person name="Wiredu Boakye D."/>
            <person name="Jaroenlak P."/>
            <person name="Prachumwat A."/>
            <person name="Williams T.A."/>
            <person name="Bateman K.S."/>
            <person name="Itsathitphaisarn O."/>
            <person name="Sritunyalucksana K."/>
            <person name="Paszkiewicz K.H."/>
            <person name="Moore K.A."/>
            <person name="Stentiford G.D."/>
            <person name="Williams B.A."/>
        </authorList>
    </citation>
    <scope>NUCLEOTIDE SEQUENCE [LARGE SCALE GENOMIC DNA]</scope>
    <source>
        <strain evidence="2">Canceri</strain>
        <strain evidence="4">canceri</strain>
        <strain evidence="1 3">GB1</strain>
    </source>
</reference>
<evidence type="ECO:0000313" key="4">
    <source>
        <dbReference type="Proteomes" id="UP000192501"/>
    </source>
</evidence>
<comment type="caution">
    <text evidence="1">The sequence shown here is derived from an EMBL/GenBank/DDBJ whole genome shotgun (WGS) entry which is preliminary data.</text>
</comment>